<name>A0A8H6RBQ5_9PEZI</name>
<reference evidence="1" key="1">
    <citation type="submission" date="2020-04" db="EMBL/GenBank/DDBJ databases">
        <title>Draft genome resource of the tomato pathogen Pseudocercospora fuligena.</title>
        <authorList>
            <person name="Zaccaron A."/>
        </authorList>
    </citation>
    <scope>NUCLEOTIDE SEQUENCE</scope>
    <source>
        <strain evidence="1">PF001</strain>
    </source>
</reference>
<evidence type="ECO:0000313" key="2">
    <source>
        <dbReference type="Proteomes" id="UP000660729"/>
    </source>
</evidence>
<keyword evidence="2" id="KW-1185">Reference proteome</keyword>
<organism evidence="1 2">
    <name type="scientific">Pseudocercospora fuligena</name>
    <dbReference type="NCBI Taxonomy" id="685502"/>
    <lineage>
        <taxon>Eukaryota</taxon>
        <taxon>Fungi</taxon>
        <taxon>Dikarya</taxon>
        <taxon>Ascomycota</taxon>
        <taxon>Pezizomycotina</taxon>
        <taxon>Dothideomycetes</taxon>
        <taxon>Dothideomycetidae</taxon>
        <taxon>Mycosphaerellales</taxon>
        <taxon>Mycosphaerellaceae</taxon>
        <taxon>Pseudocercospora</taxon>
    </lineage>
</organism>
<dbReference type="AlphaFoldDB" id="A0A8H6RBQ5"/>
<proteinExistence type="predicted"/>
<protein>
    <submittedName>
        <fullName evidence="1">Uncharacterized protein</fullName>
    </submittedName>
</protein>
<gene>
    <name evidence="1" type="ORF">HII31_10582</name>
</gene>
<dbReference type="EMBL" id="JABCIY010000216">
    <property type="protein sequence ID" value="KAF7188108.1"/>
    <property type="molecule type" value="Genomic_DNA"/>
</dbReference>
<comment type="caution">
    <text evidence="1">The sequence shown here is derived from an EMBL/GenBank/DDBJ whole genome shotgun (WGS) entry which is preliminary data.</text>
</comment>
<sequence>MRKACVPSDPEFSQAYADMTVVNPSYPPQLGKNLVFKRMRFGSQNSDHRHTVFLMPLRPKLMSDGRWDINLKIMGVKPCHESCTLNPEVFTQRMLSQFMRAWLSSEEATTEVIERQAGESNEEFERRRLAFRAAREP</sequence>
<dbReference type="OrthoDB" id="10316862at2759"/>
<dbReference type="Proteomes" id="UP000660729">
    <property type="component" value="Unassembled WGS sequence"/>
</dbReference>
<evidence type="ECO:0000313" key="1">
    <source>
        <dbReference type="EMBL" id="KAF7188108.1"/>
    </source>
</evidence>
<accession>A0A8H6RBQ5</accession>